<dbReference type="EMBL" id="PEUM01000057">
    <property type="protein sequence ID" value="PIV25344.1"/>
    <property type="molecule type" value="Genomic_DNA"/>
</dbReference>
<organism evidence="1 2">
    <name type="scientific">Candidatus Berkelbacteria bacterium CG03_land_8_20_14_0_80_40_36</name>
    <dbReference type="NCBI Taxonomy" id="1974509"/>
    <lineage>
        <taxon>Bacteria</taxon>
        <taxon>Candidatus Berkelbacteria</taxon>
    </lineage>
</organism>
<dbReference type="AlphaFoldDB" id="A0A2M7CI75"/>
<accession>A0A2M7CI75</accession>
<evidence type="ECO:0000313" key="1">
    <source>
        <dbReference type="EMBL" id="PIV25344.1"/>
    </source>
</evidence>
<dbReference type="NCBIfam" id="TIGR01987">
    <property type="entry name" value="HI0074"/>
    <property type="match status" value="1"/>
</dbReference>
<dbReference type="GO" id="GO:0016740">
    <property type="term" value="F:transferase activity"/>
    <property type="evidence" value="ECO:0007669"/>
    <property type="project" value="UniProtKB-KW"/>
</dbReference>
<protein>
    <submittedName>
        <fullName evidence="1">Nucleotidyltransferase</fullName>
    </submittedName>
</protein>
<reference evidence="2" key="1">
    <citation type="submission" date="2017-09" db="EMBL/GenBank/DDBJ databases">
        <title>Depth-based differentiation of microbial function through sediment-hosted aquifers and enrichment of novel symbionts in the deep terrestrial subsurface.</title>
        <authorList>
            <person name="Probst A.J."/>
            <person name="Ladd B."/>
            <person name="Jarett J.K."/>
            <person name="Geller-Mcgrath D.E."/>
            <person name="Sieber C.M.K."/>
            <person name="Emerson J.B."/>
            <person name="Anantharaman K."/>
            <person name="Thomas B.C."/>
            <person name="Malmstrom R."/>
            <person name="Stieglmeier M."/>
            <person name="Klingl A."/>
            <person name="Woyke T."/>
            <person name="Ryan C.M."/>
            <person name="Banfield J.F."/>
        </authorList>
    </citation>
    <scope>NUCLEOTIDE SEQUENCE [LARGE SCALE GENOMIC DNA]</scope>
</reference>
<dbReference type="Proteomes" id="UP000229966">
    <property type="component" value="Unassembled WGS sequence"/>
</dbReference>
<gene>
    <name evidence="1" type="ORF">COS38_02010</name>
</gene>
<proteinExistence type="predicted"/>
<dbReference type="Gene3D" id="1.20.120.330">
    <property type="entry name" value="Nucleotidyltransferases domain 2"/>
    <property type="match status" value="1"/>
</dbReference>
<name>A0A2M7CI75_9BACT</name>
<dbReference type="InterPro" id="IPR010235">
    <property type="entry name" value="HepT"/>
</dbReference>
<dbReference type="SUPFAM" id="SSF81593">
    <property type="entry name" value="Nucleotidyltransferase substrate binding subunit/domain"/>
    <property type="match status" value="1"/>
</dbReference>
<comment type="caution">
    <text evidence="1">The sequence shown here is derived from an EMBL/GenBank/DDBJ whole genome shotgun (WGS) entry which is preliminary data.</text>
</comment>
<sequence>MTKFDALKKDYSQAVGRLGEVLAMNKTKVIRDSAILRFELCFDLAWKTIKIYLEDEKGVKCFSPKVCWKEAFQNGLIEFDDLWLVMTDWRNDAVHTYNEKLADRLYGDLPKALEKFKELQKALKI</sequence>
<evidence type="ECO:0000313" key="2">
    <source>
        <dbReference type="Proteomes" id="UP000229966"/>
    </source>
</evidence>
<dbReference type="Pfam" id="PF08780">
    <property type="entry name" value="NTase_sub_bind"/>
    <property type="match status" value="1"/>
</dbReference>
<keyword evidence="1" id="KW-0808">Transferase</keyword>